<dbReference type="Gene3D" id="2.40.420.20">
    <property type="match status" value="1"/>
</dbReference>
<organism evidence="1 2">
    <name type="scientific">Acetatifactor muris</name>
    <dbReference type="NCBI Taxonomy" id="879566"/>
    <lineage>
        <taxon>Bacteria</taxon>
        <taxon>Bacillati</taxon>
        <taxon>Bacillota</taxon>
        <taxon>Clostridia</taxon>
        <taxon>Lachnospirales</taxon>
        <taxon>Lachnospiraceae</taxon>
        <taxon>Acetatifactor</taxon>
    </lineage>
</organism>
<protein>
    <submittedName>
        <fullName evidence="1">HlyD family secretion protein</fullName>
    </submittedName>
</protein>
<name>A0A2K4ZNZ1_9FIRM</name>
<dbReference type="AlphaFoldDB" id="A0A2K4ZNZ1"/>
<dbReference type="RefSeq" id="WP_103242071.1">
    <property type="nucleotide sequence ID" value="NZ_JANJZD010000043.1"/>
</dbReference>
<dbReference type="EMBL" id="OFSM01000039">
    <property type="protein sequence ID" value="SOY32102.1"/>
    <property type="molecule type" value="Genomic_DNA"/>
</dbReference>
<dbReference type="PANTHER" id="PTHR30469:SF15">
    <property type="entry name" value="HLYD FAMILY OF SECRETION PROTEINS"/>
    <property type="match status" value="1"/>
</dbReference>
<dbReference type="Gene3D" id="2.40.50.100">
    <property type="match status" value="1"/>
</dbReference>
<accession>A0A2K4ZNZ1</accession>
<dbReference type="OrthoDB" id="1993375at2"/>
<gene>
    <name evidence="1" type="ORF">AMURIS_04855</name>
</gene>
<sequence>MKKRFHKIFAVLAVVLLALTFLSKSFYNYRLPVVKAALPRQGRLIFTVEGTSEFVYAHTESVYADVDGKIREILVDVGDEVKAGQTLMRVELSGAGEMYDVKAGKDGIISWMGVSKGLYVSSMQNTILYVIAEKSEEWVCGLIISEEQLEHISMESVPVLELVGQNESVEGEISSIFGYESQDLQGYQVNITVRSADMPLAGKRVKITIREDSGLYDTLIPAAALCKDAVGYYVLVVQENNSVLGEGYKVHRMSVDLLGSDEAYCAVRGLPIDELVVIASTSEIADGSNVFYEGDGTR</sequence>
<reference evidence="1 2" key="1">
    <citation type="submission" date="2018-01" db="EMBL/GenBank/DDBJ databases">
        <authorList>
            <person name="Gaut B.S."/>
            <person name="Morton B.R."/>
            <person name="Clegg M.T."/>
            <person name="Duvall M.R."/>
        </authorList>
    </citation>
    <scope>NUCLEOTIDE SEQUENCE [LARGE SCALE GENOMIC DNA]</scope>
    <source>
        <strain evidence="1">GP69</strain>
    </source>
</reference>
<keyword evidence="2" id="KW-1185">Reference proteome</keyword>
<dbReference type="SUPFAM" id="SSF51230">
    <property type="entry name" value="Single hybrid motif"/>
    <property type="match status" value="1"/>
</dbReference>
<evidence type="ECO:0000313" key="2">
    <source>
        <dbReference type="Proteomes" id="UP000236311"/>
    </source>
</evidence>
<dbReference type="GO" id="GO:0015562">
    <property type="term" value="F:efflux transmembrane transporter activity"/>
    <property type="evidence" value="ECO:0007669"/>
    <property type="project" value="TreeGrafter"/>
</dbReference>
<dbReference type="GO" id="GO:1990281">
    <property type="term" value="C:efflux pump complex"/>
    <property type="evidence" value="ECO:0007669"/>
    <property type="project" value="TreeGrafter"/>
</dbReference>
<dbReference type="PANTHER" id="PTHR30469">
    <property type="entry name" value="MULTIDRUG RESISTANCE PROTEIN MDTA"/>
    <property type="match status" value="1"/>
</dbReference>
<dbReference type="Proteomes" id="UP000236311">
    <property type="component" value="Unassembled WGS sequence"/>
</dbReference>
<dbReference type="InterPro" id="IPR011053">
    <property type="entry name" value="Single_hybrid_motif"/>
</dbReference>
<evidence type="ECO:0000313" key="1">
    <source>
        <dbReference type="EMBL" id="SOY32102.1"/>
    </source>
</evidence>
<proteinExistence type="predicted"/>